<dbReference type="InterPro" id="IPR002156">
    <property type="entry name" value="RNaseH_domain"/>
</dbReference>
<comment type="caution">
    <text evidence="2">The sequence shown here is derived from an EMBL/GenBank/DDBJ whole genome shotgun (WGS) entry which is preliminary data.</text>
</comment>
<gene>
    <name evidence="2" type="ORF">V6N11_025629</name>
</gene>
<dbReference type="PANTHER" id="PTHR47723">
    <property type="entry name" value="OS05G0353850 PROTEIN"/>
    <property type="match status" value="1"/>
</dbReference>
<dbReference type="SUPFAM" id="SSF53098">
    <property type="entry name" value="Ribonuclease H-like"/>
    <property type="match status" value="1"/>
</dbReference>
<dbReference type="Proteomes" id="UP001396334">
    <property type="component" value="Unassembled WGS sequence"/>
</dbReference>
<dbReference type="EMBL" id="JBBPBN010000011">
    <property type="protein sequence ID" value="KAK9028469.1"/>
    <property type="molecule type" value="Genomic_DNA"/>
</dbReference>
<dbReference type="InterPro" id="IPR053151">
    <property type="entry name" value="RNase_H-like"/>
</dbReference>
<dbReference type="InterPro" id="IPR036397">
    <property type="entry name" value="RNaseH_sf"/>
</dbReference>
<accession>A0ABR2STJ8</accession>
<dbReference type="Gene3D" id="3.30.420.10">
    <property type="entry name" value="Ribonuclease H-like superfamily/Ribonuclease H"/>
    <property type="match status" value="1"/>
</dbReference>
<dbReference type="InterPro" id="IPR044730">
    <property type="entry name" value="RNase_H-like_dom_plant"/>
</dbReference>
<dbReference type="CDD" id="cd06222">
    <property type="entry name" value="RNase_H_like"/>
    <property type="match status" value="1"/>
</dbReference>
<dbReference type="PANTHER" id="PTHR47723:SF19">
    <property type="entry name" value="POLYNUCLEOTIDYL TRANSFERASE, RIBONUCLEASE H-LIKE SUPERFAMILY PROTEIN"/>
    <property type="match status" value="1"/>
</dbReference>
<evidence type="ECO:0000259" key="1">
    <source>
        <dbReference type="Pfam" id="PF13456"/>
    </source>
</evidence>
<dbReference type="InterPro" id="IPR012337">
    <property type="entry name" value="RNaseH-like_sf"/>
</dbReference>
<dbReference type="Pfam" id="PF13456">
    <property type="entry name" value="RVT_3"/>
    <property type="match status" value="1"/>
</dbReference>
<organism evidence="2 3">
    <name type="scientific">Hibiscus sabdariffa</name>
    <name type="common">roselle</name>
    <dbReference type="NCBI Taxonomy" id="183260"/>
    <lineage>
        <taxon>Eukaryota</taxon>
        <taxon>Viridiplantae</taxon>
        <taxon>Streptophyta</taxon>
        <taxon>Embryophyta</taxon>
        <taxon>Tracheophyta</taxon>
        <taxon>Spermatophyta</taxon>
        <taxon>Magnoliopsida</taxon>
        <taxon>eudicotyledons</taxon>
        <taxon>Gunneridae</taxon>
        <taxon>Pentapetalae</taxon>
        <taxon>rosids</taxon>
        <taxon>malvids</taxon>
        <taxon>Malvales</taxon>
        <taxon>Malvaceae</taxon>
        <taxon>Malvoideae</taxon>
        <taxon>Hibiscus</taxon>
    </lineage>
</organism>
<feature type="domain" description="RNase H type-1" evidence="1">
    <location>
        <begin position="30"/>
        <end position="139"/>
    </location>
</feature>
<reference evidence="2 3" key="1">
    <citation type="journal article" date="2024" name="G3 (Bethesda)">
        <title>Genome assembly of Hibiscus sabdariffa L. provides insights into metabolisms of medicinal natural products.</title>
        <authorList>
            <person name="Kim T."/>
        </authorList>
    </citation>
    <scope>NUCLEOTIDE SEQUENCE [LARGE SCALE GENOMIC DNA]</scope>
    <source>
        <strain evidence="2">TK-2024</strain>
        <tissue evidence="2">Old leaves</tissue>
    </source>
</reference>
<keyword evidence="3" id="KW-1185">Reference proteome</keyword>
<protein>
    <recommendedName>
        <fullName evidence="1">RNase H type-1 domain-containing protein</fullName>
    </recommendedName>
</protein>
<evidence type="ECO:0000313" key="2">
    <source>
        <dbReference type="EMBL" id="KAK9028469.1"/>
    </source>
</evidence>
<proteinExistence type="predicted"/>
<name>A0ABR2STJ8_9ROSI</name>
<sequence>MLLFGYVITIRLSQSSNDTLLILLQHLLVNGSKLAKTGGLLRERCGTWIRGYGRSIGIADTLTVELCAIHDGLTMAWELGFEFVQVQSDCAKAISALSTNNASRDSCALIRSIHSLCQRGWAIDFIWIPREANKASGQLIKKLPSFHFERVYLDTSPDHIRDLLMRDINGTPYSRGPP</sequence>
<evidence type="ECO:0000313" key="3">
    <source>
        <dbReference type="Proteomes" id="UP001396334"/>
    </source>
</evidence>